<keyword evidence="5" id="KW-0966">Cell projection</keyword>
<protein>
    <recommendedName>
        <fullName evidence="4">Flagellar assembly factor FliW</fullName>
    </recommendedName>
</protein>
<dbReference type="GO" id="GO:0006417">
    <property type="term" value="P:regulation of translation"/>
    <property type="evidence" value="ECO:0007669"/>
    <property type="project" value="UniProtKB-KW"/>
</dbReference>
<keyword evidence="6" id="KW-1185">Reference proteome</keyword>
<keyword evidence="2 4" id="KW-1005">Bacterial flagellum biogenesis</keyword>
<dbReference type="Pfam" id="PF02623">
    <property type="entry name" value="FliW"/>
    <property type="match status" value="1"/>
</dbReference>
<dbReference type="Gene3D" id="2.30.290.10">
    <property type="entry name" value="BH3618-like"/>
    <property type="match status" value="1"/>
</dbReference>
<comment type="function">
    <text evidence="4">Acts as an anti-CsrA protein, binds CsrA and prevents it from repressing translation of its target genes, one of which is flagellin. Binds to flagellin and participates in the assembly of the flagellum.</text>
</comment>
<keyword evidence="3 4" id="KW-0810">Translation regulation</keyword>
<evidence type="ECO:0000256" key="1">
    <source>
        <dbReference type="ARBA" id="ARBA00022490"/>
    </source>
</evidence>
<dbReference type="AlphaFoldDB" id="A0A1G8AFF9"/>
<dbReference type="OrthoDB" id="9801235at2"/>
<dbReference type="InterPro" id="IPR003775">
    <property type="entry name" value="Flagellar_assembly_factor_FliW"/>
</dbReference>
<dbReference type="PANTHER" id="PTHR39190">
    <property type="entry name" value="FLAGELLAR ASSEMBLY FACTOR FLIW"/>
    <property type="match status" value="1"/>
</dbReference>
<dbReference type="RefSeq" id="WP_091271412.1">
    <property type="nucleotide sequence ID" value="NZ_FNDK01000002.1"/>
</dbReference>
<evidence type="ECO:0000256" key="4">
    <source>
        <dbReference type="HAMAP-Rule" id="MF_01185"/>
    </source>
</evidence>
<dbReference type="EMBL" id="FNDK01000002">
    <property type="protein sequence ID" value="SDH19631.1"/>
    <property type="molecule type" value="Genomic_DNA"/>
</dbReference>
<keyword evidence="4" id="KW-0143">Chaperone</keyword>
<comment type="subcellular location">
    <subcellularLocation>
        <location evidence="4">Cytoplasm</location>
    </subcellularLocation>
</comment>
<dbReference type="InterPro" id="IPR024046">
    <property type="entry name" value="Flagellar_assmbl_FliW_dom_sf"/>
</dbReference>
<keyword evidence="5" id="KW-0969">Cilium</keyword>
<dbReference type="SUPFAM" id="SSF141457">
    <property type="entry name" value="BH3618-like"/>
    <property type="match status" value="1"/>
</dbReference>
<dbReference type="NCBIfam" id="NF009793">
    <property type="entry name" value="PRK13285.1-1"/>
    <property type="match status" value="1"/>
</dbReference>
<dbReference type="HAMAP" id="MF_01185">
    <property type="entry name" value="FliW"/>
    <property type="match status" value="1"/>
</dbReference>
<reference evidence="5 6" key="1">
    <citation type="submission" date="2016-10" db="EMBL/GenBank/DDBJ databases">
        <authorList>
            <person name="de Groot N.N."/>
        </authorList>
    </citation>
    <scope>NUCLEOTIDE SEQUENCE [LARGE SCALE GENOMIC DNA]</scope>
    <source>
        <strain evidence="5 6">DSM 21632</strain>
    </source>
</reference>
<gene>
    <name evidence="4" type="primary">fliW</name>
    <name evidence="5" type="ORF">SAMN05192534_102136</name>
</gene>
<sequence length="156" mass="17477">MKLRTKHLGEVEVEESAIYTFEQGLPAFEEETSFVLLPFSSDDTFWMLQSMRTPKLALVIADPFVFFPDYRVELTDVVIEQLAIEKEEDVAIFSVLTLQEPFTNTTANLQAPIVLNAAEKKGKQMVGTDTAFKTKHPLFPRDQKQAATEAKGGSSC</sequence>
<organism evidence="5 6">
    <name type="scientific">Alteribacillus persepolensis</name>
    <dbReference type="NCBI Taxonomy" id="568899"/>
    <lineage>
        <taxon>Bacteria</taxon>
        <taxon>Bacillati</taxon>
        <taxon>Bacillota</taxon>
        <taxon>Bacilli</taxon>
        <taxon>Bacillales</taxon>
        <taxon>Bacillaceae</taxon>
        <taxon>Alteribacillus</taxon>
    </lineage>
</organism>
<comment type="subunit">
    <text evidence="4">Interacts with translational regulator CsrA and flagellin(s).</text>
</comment>
<keyword evidence="1 4" id="KW-0963">Cytoplasm</keyword>
<evidence type="ECO:0000256" key="2">
    <source>
        <dbReference type="ARBA" id="ARBA00022795"/>
    </source>
</evidence>
<dbReference type="PANTHER" id="PTHR39190:SF1">
    <property type="entry name" value="FLAGELLAR ASSEMBLY FACTOR FLIW"/>
    <property type="match status" value="1"/>
</dbReference>
<dbReference type="Proteomes" id="UP000199163">
    <property type="component" value="Unassembled WGS sequence"/>
</dbReference>
<dbReference type="STRING" id="568899.SAMN05192534_102136"/>
<dbReference type="GO" id="GO:0005737">
    <property type="term" value="C:cytoplasm"/>
    <property type="evidence" value="ECO:0007669"/>
    <property type="project" value="UniProtKB-SubCell"/>
</dbReference>
<evidence type="ECO:0000313" key="5">
    <source>
        <dbReference type="EMBL" id="SDH19631.1"/>
    </source>
</evidence>
<keyword evidence="5" id="KW-0282">Flagellum</keyword>
<name>A0A1G8AFF9_9BACI</name>
<dbReference type="GO" id="GO:0044780">
    <property type="term" value="P:bacterial-type flagellum assembly"/>
    <property type="evidence" value="ECO:0007669"/>
    <property type="project" value="UniProtKB-UniRule"/>
</dbReference>
<evidence type="ECO:0000256" key="3">
    <source>
        <dbReference type="ARBA" id="ARBA00022845"/>
    </source>
</evidence>
<accession>A0A1G8AFF9</accession>
<proteinExistence type="inferred from homology"/>
<comment type="similarity">
    <text evidence="4">Belongs to the FliW family.</text>
</comment>
<evidence type="ECO:0000313" key="6">
    <source>
        <dbReference type="Proteomes" id="UP000199163"/>
    </source>
</evidence>